<evidence type="ECO:0000256" key="5">
    <source>
        <dbReference type="ARBA" id="ARBA00022989"/>
    </source>
</evidence>
<proteinExistence type="inferred from homology"/>
<dbReference type="InterPro" id="IPR014710">
    <property type="entry name" value="RmlC-like_jellyroll"/>
</dbReference>
<evidence type="ECO:0000256" key="10">
    <source>
        <dbReference type="SAM" id="MobiDB-lite"/>
    </source>
</evidence>
<keyword evidence="5 9" id="KW-1133">Transmembrane helix</keyword>
<dbReference type="PANTHER" id="PTHR12064:SF94">
    <property type="entry name" value="UNEXTENDED PROTEIN"/>
    <property type="match status" value="1"/>
</dbReference>
<comment type="similarity">
    <text evidence="2">Belongs to the ACDP family.</text>
</comment>
<dbReference type="InterPro" id="IPR000595">
    <property type="entry name" value="cNMP-bd_dom"/>
</dbReference>
<keyword evidence="3 9" id="KW-0812">Transmembrane</keyword>
<dbReference type="InterPro" id="IPR002550">
    <property type="entry name" value="CNNM"/>
</dbReference>
<feature type="region of interest" description="Disordered" evidence="10">
    <location>
        <begin position="718"/>
        <end position="785"/>
    </location>
</feature>
<feature type="transmembrane region" description="Helical" evidence="11">
    <location>
        <begin position="300"/>
        <end position="320"/>
    </location>
</feature>
<dbReference type="InterPro" id="IPR045095">
    <property type="entry name" value="ACDP"/>
</dbReference>
<feature type="transmembrane region" description="Helical" evidence="11">
    <location>
        <begin position="189"/>
        <end position="216"/>
    </location>
</feature>
<sequence>MVQAFIWLVIVAWNVFTIHAIHPTLDEQKILHHYNNYIKLKREITNQNSPNLANQNSNNATTERISPRAGSNENIVLYGIQLVGGENGGDINAIPEANPGEKQCVEVFASGLTHSTYLALSENNSTCDELSTKPALVELSHTGRSGQVFIQIPDDVAPGVRFYFCAKSNGSWYHLGSQAMGVSIGRYPLWVQCFIMVVCLIISFIFSALNLGLMALDVHELQMLISSGTTVEKKYASKILPVRKNGNYLLCCILLLLTFTNAIFTTILDSLTSGIIAVALTTITLVIIGEILPQSIGSRYGLAIGAHTIYMTYVAMWFTFPLAYPMGKALDFLLGEEIGSIKTRENLKALVHATSNLVALKRDEVNIISGALEMSQKKVEDIMTKLEDCFMLDIETILDFTVISDIVRTGYSRVPVYEGKRTKIVSIIMTKDMAVIDPDDNLPLKTLCQLMPYVIYNVPVGTTLDILFKNFKDGIRGHMAFVTKKNEEGEEIMVGLVTFEDVIEEIIQEEINDETDMYVDNRSTRRRQQRRLMQEFMKYTENFGKQQVRVSPQMILAAYQFLCTAKHIGRNKNESVQPFLPENISPNVLWQMLQYDIYRRVKPNETEESIIYQEGKSADYFVMILEGRVTVKVGVEQLEFESGPFTCFGTHALIKEMGSVPDTPIPDRLRVGSIGTVTENIGFFPDYTVIASSELTYLKINRDLYSAGLNASSIARARERAKQRGEDSAMSFPPSPDLPRDDRFSSLYQTTSYESIPAQERERQDSTRRITFKKEDHREESPGKS</sequence>
<feature type="signal peptide" evidence="12">
    <location>
        <begin position="1"/>
        <end position="20"/>
    </location>
</feature>
<feature type="domain" description="Cyclic nucleotide-binding" evidence="13">
    <location>
        <begin position="580"/>
        <end position="664"/>
    </location>
</feature>
<evidence type="ECO:0000313" key="16">
    <source>
        <dbReference type="EMBL" id="CAG6606610.1"/>
    </source>
</evidence>
<feature type="compositionally biased region" description="Basic and acidic residues" evidence="10">
    <location>
        <begin position="718"/>
        <end position="727"/>
    </location>
</feature>
<organism evidence="16">
    <name type="scientific">Cacopsylla melanoneura</name>
    <dbReference type="NCBI Taxonomy" id="428564"/>
    <lineage>
        <taxon>Eukaryota</taxon>
        <taxon>Metazoa</taxon>
        <taxon>Ecdysozoa</taxon>
        <taxon>Arthropoda</taxon>
        <taxon>Hexapoda</taxon>
        <taxon>Insecta</taxon>
        <taxon>Pterygota</taxon>
        <taxon>Neoptera</taxon>
        <taxon>Paraneoptera</taxon>
        <taxon>Hemiptera</taxon>
        <taxon>Sternorrhyncha</taxon>
        <taxon>Psylloidea</taxon>
        <taxon>Psyllidae</taxon>
        <taxon>Psyllinae</taxon>
        <taxon>Cacopsylla</taxon>
    </lineage>
</organism>
<evidence type="ECO:0000256" key="4">
    <source>
        <dbReference type="ARBA" id="ARBA00022737"/>
    </source>
</evidence>
<feature type="domain" description="CNNM transmembrane" evidence="15">
    <location>
        <begin position="185"/>
        <end position="364"/>
    </location>
</feature>
<dbReference type="EMBL" id="HBUF01004167">
    <property type="protein sequence ID" value="CAG6606610.1"/>
    <property type="molecule type" value="Transcribed_RNA"/>
</dbReference>
<evidence type="ECO:0000256" key="8">
    <source>
        <dbReference type="PROSITE-ProRule" id="PRU00703"/>
    </source>
</evidence>
<dbReference type="PROSITE" id="PS51846">
    <property type="entry name" value="CNNM"/>
    <property type="match status" value="1"/>
</dbReference>
<dbReference type="GO" id="GO:0032026">
    <property type="term" value="P:response to magnesium ion"/>
    <property type="evidence" value="ECO:0007669"/>
    <property type="project" value="UniProtKB-ARBA"/>
</dbReference>
<dbReference type="FunFam" id="3.10.580.10:FF:000006">
    <property type="entry name" value="DUF21 and CBS domain protein"/>
    <property type="match status" value="1"/>
</dbReference>
<dbReference type="Pfam" id="PF25562">
    <property type="entry name" value="CNBH_CNNM2_C"/>
    <property type="match status" value="1"/>
</dbReference>
<protein>
    <submittedName>
        <fullName evidence="16">Metal transporter CNNM4</fullName>
    </submittedName>
</protein>
<keyword evidence="12" id="KW-0732">Signal</keyword>
<reference evidence="16" key="1">
    <citation type="submission" date="2021-05" db="EMBL/GenBank/DDBJ databases">
        <authorList>
            <person name="Alioto T."/>
            <person name="Alioto T."/>
            <person name="Gomez Garrido J."/>
        </authorList>
    </citation>
    <scope>NUCLEOTIDE SEQUENCE</scope>
</reference>
<dbReference type="SUPFAM" id="SSF51206">
    <property type="entry name" value="cAMP-binding domain-like"/>
    <property type="match status" value="1"/>
</dbReference>
<feature type="chain" id="PRO_5034684617" evidence="12">
    <location>
        <begin position="21"/>
        <end position="785"/>
    </location>
</feature>
<evidence type="ECO:0000256" key="3">
    <source>
        <dbReference type="ARBA" id="ARBA00022692"/>
    </source>
</evidence>
<feature type="compositionally biased region" description="Basic and acidic residues" evidence="10">
    <location>
        <begin position="759"/>
        <end position="785"/>
    </location>
</feature>
<evidence type="ECO:0000259" key="15">
    <source>
        <dbReference type="PROSITE" id="PS51846"/>
    </source>
</evidence>
<dbReference type="GO" id="GO:1905941">
    <property type="term" value="P:positive regulation of gonad development"/>
    <property type="evidence" value="ECO:0007669"/>
    <property type="project" value="UniProtKB-ARBA"/>
</dbReference>
<dbReference type="InterPro" id="IPR046342">
    <property type="entry name" value="CBS_dom_sf"/>
</dbReference>
<evidence type="ECO:0000256" key="12">
    <source>
        <dbReference type="SAM" id="SignalP"/>
    </source>
</evidence>
<dbReference type="AlphaFoldDB" id="A0A8D8PM62"/>
<accession>A0A8D8PM62</accession>
<dbReference type="GO" id="GO:0015693">
    <property type="term" value="P:magnesium ion transport"/>
    <property type="evidence" value="ECO:0007669"/>
    <property type="project" value="UniProtKB-ARBA"/>
</dbReference>
<dbReference type="InterPro" id="IPR044751">
    <property type="entry name" value="Ion_transp-like_CBS"/>
</dbReference>
<name>A0A8D8PM62_9HEMI</name>
<feature type="domain" description="CBS" evidence="14">
    <location>
        <begin position="429"/>
        <end position="514"/>
    </location>
</feature>
<evidence type="ECO:0000259" key="13">
    <source>
        <dbReference type="PROSITE" id="PS50042"/>
    </source>
</evidence>
<feature type="transmembrane region" description="Helical" evidence="11">
    <location>
        <begin position="274"/>
        <end position="293"/>
    </location>
</feature>
<dbReference type="Gene3D" id="3.10.580.10">
    <property type="entry name" value="CBS-domain"/>
    <property type="match status" value="1"/>
</dbReference>
<evidence type="ECO:0000256" key="11">
    <source>
        <dbReference type="SAM" id="Phobius"/>
    </source>
</evidence>
<dbReference type="CDD" id="cd04590">
    <property type="entry name" value="CBS_pair_CorC_HlyC_assoc"/>
    <property type="match status" value="1"/>
</dbReference>
<evidence type="ECO:0000256" key="6">
    <source>
        <dbReference type="ARBA" id="ARBA00023122"/>
    </source>
</evidence>
<keyword evidence="4" id="KW-0677">Repeat</keyword>
<dbReference type="GO" id="GO:0022857">
    <property type="term" value="F:transmembrane transporter activity"/>
    <property type="evidence" value="ECO:0007669"/>
    <property type="project" value="TreeGrafter"/>
</dbReference>
<evidence type="ECO:0000256" key="7">
    <source>
        <dbReference type="ARBA" id="ARBA00023136"/>
    </source>
</evidence>
<dbReference type="GO" id="GO:0010960">
    <property type="term" value="P:magnesium ion homeostasis"/>
    <property type="evidence" value="ECO:0007669"/>
    <property type="project" value="InterPro"/>
</dbReference>
<evidence type="ECO:0000256" key="1">
    <source>
        <dbReference type="ARBA" id="ARBA00004554"/>
    </source>
</evidence>
<dbReference type="InterPro" id="IPR000644">
    <property type="entry name" value="CBS_dom"/>
</dbReference>
<dbReference type="InterPro" id="IPR018490">
    <property type="entry name" value="cNMP-bd_dom_sf"/>
</dbReference>
<dbReference type="PROSITE" id="PS50042">
    <property type="entry name" value="CNMP_BINDING_3"/>
    <property type="match status" value="1"/>
</dbReference>
<dbReference type="GO" id="GO:0016323">
    <property type="term" value="C:basolateral plasma membrane"/>
    <property type="evidence" value="ECO:0007669"/>
    <property type="project" value="UniProtKB-SubCell"/>
</dbReference>
<evidence type="ECO:0000256" key="2">
    <source>
        <dbReference type="ARBA" id="ARBA00010484"/>
    </source>
</evidence>
<dbReference type="Pfam" id="PF01595">
    <property type="entry name" value="CNNM"/>
    <property type="match status" value="1"/>
</dbReference>
<comment type="subcellular location">
    <subcellularLocation>
        <location evidence="1">Basolateral cell membrane</location>
        <topology evidence="1">Multi-pass membrane protein</topology>
    </subcellularLocation>
</comment>
<dbReference type="GO" id="GO:0040018">
    <property type="term" value="P:positive regulation of multicellular organism growth"/>
    <property type="evidence" value="ECO:0007669"/>
    <property type="project" value="UniProtKB-ARBA"/>
</dbReference>
<dbReference type="PROSITE" id="PS51371">
    <property type="entry name" value="CBS"/>
    <property type="match status" value="1"/>
</dbReference>
<dbReference type="SUPFAM" id="SSF54631">
    <property type="entry name" value="CBS-domain pair"/>
    <property type="match status" value="1"/>
</dbReference>
<keyword evidence="7 9" id="KW-0472">Membrane</keyword>
<dbReference type="PANTHER" id="PTHR12064">
    <property type="entry name" value="METAL TRANSPORTER CNNM"/>
    <property type="match status" value="1"/>
</dbReference>
<evidence type="ECO:0000256" key="9">
    <source>
        <dbReference type="PROSITE-ProRule" id="PRU01193"/>
    </source>
</evidence>
<keyword evidence="6 8" id="KW-0129">CBS domain</keyword>
<dbReference type="GO" id="GO:0008340">
    <property type="term" value="P:determination of adult lifespan"/>
    <property type="evidence" value="ECO:0007669"/>
    <property type="project" value="UniProtKB-ARBA"/>
</dbReference>
<feature type="transmembrane region" description="Helical" evidence="11">
    <location>
        <begin position="248"/>
        <end position="268"/>
    </location>
</feature>
<dbReference type="Gene3D" id="2.60.120.10">
    <property type="entry name" value="Jelly Rolls"/>
    <property type="match status" value="1"/>
</dbReference>
<evidence type="ECO:0000259" key="14">
    <source>
        <dbReference type="PROSITE" id="PS51371"/>
    </source>
</evidence>